<keyword evidence="2" id="KW-1185">Reference proteome</keyword>
<comment type="caution">
    <text evidence="1">The sequence shown here is derived from an EMBL/GenBank/DDBJ whole genome shotgun (WGS) entry which is preliminary data.</text>
</comment>
<protein>
    <recommendedName>
        <fullName evidence="3">Variable lymphocyte receptor A cassette</fullName>
    </recommendedName>
</protein>
<dbReference type="SUPFAM" id="SSF52058">
    <property type="entry name" value="L domain-like"/>
    <property type="match status" value="1"/>
</dbReference>
<reference evidence="1 2" key="1">
    <citation type="submission" date="2022-05" db="EMBL/GenBank/DDBJ databases">
        <authorList>
            <consortium name="Genoscope - CEA"/>
            <person name="William W."/>
        </authorList>
    </citation>
    <scope>NUCLEOTIDE SEQUENCE [LARGE SCALE GENOMIC DNA]</scope>
</reference>
<dbReference type="Gene3D" id="3.80.10.10">
    <property type="entry name" value="Ribonuclease Inhibitor"/>
    <property type="match status" value="1"/>
</dbReference>
<dbReference type="AlphaFoldDB" id="A0AAU9Y0A5"/>
<evidence type="ECO:0000313" key="2">
    <source>
        <dbReference type="Proteomes" id="UP001159428"/>
    </source>
</evidence>
<name>A0AAU9Y0A5_9CNID</name>
<gene>
    <name evidence="1" type="ORF">PMEA_00002320</name>
</gene>
<accession>A0AAU9Y0A5</accession>
<dbReference type="Proteomes" id="UP001159428">
    <property type="component" value="Unassembled WGS sequence"/>
</dbReference>
<proteinExistence type="predicted"/>
<organism evidence="1 2">
    <name type="scientific">Pocillopora meandrina</name>
    <dbReference type="NCBI Taxonomy" id="46732"/>
    <lineage>
        <taxon>Eukaryota</taxon>
        <taxon>Metazoa</taxon>
        <taxon>Cnidaria</taxon>
        <taxon>Anthozoa</taxon>
        <taxon>Hexacorallia</taxon>
        <taxon>Scleractinia</taxon>
        <taxon>Astrocoeniina</taxon>
        <taxon>Pocilloporidae</taxon>
        <taxon>Pocillopora</taxon>
    </lineage>
</organism>
<feature type="non-terminal residue" evidence="1">
    <location>
        <position position="1"/>
    </location>
</feature>
<sequence>LDNNQLKGLPSEIFSKNTWLSVLLLNNNQLKNLPSSIFSNNNRLAWL</sequence>
<evidence type="ECO:0008006" key="3">
    <source>
        <dbReference type="Google" id="ProtNLM"/>
    </source>
</evidence>
<dbReference type="InterPro" id="IPR032675">
    <property type="entry name" value="LRR_dom_sf"/>
</dbReference>
<evidence type="ECO:0000313" key="1">
    <source>
        <dbReference type="EMBL" id="CAH3164527.1"/>
    </source>
</evidence>
<dbReference type="EMBL" id="CALNXJ010000105">
    <property type="protein sequence ID" value="CAH3164527.1"/>
    <property type="molecule type" value="Genomic_DNA"/>
</dbReference>